<dbReference type="AlphaFoldDB" id="A0A4R1N641"/>
<dbReference type="NCBIfam" id="TIGR04070">
    <property type="entry name" value="photo_TT_lyase"/>
    <property type="match status" value="1"/>
</dbReference>
<dbReference type="SFLD" id="SFLDG01079">
    <property type="entry name" value="spore_photoproduct_lyase_like"/>
    <property type="match status" value="1"/>
</dbReference>
<dbReference type="GO" id="GO:1904047">
    <property type="term" value="F:S-adenosyl-L-methionine binding"/>
    <property type="evidence" value="ECO:0007669"/>
    <property type="project" value="InterPro"/>
</dbReference>
<evidence type="ECO:0000313" key="2">
    <source>
        <dbReference type="Proteomes" id="UP000294545"/>
    </source>
</evidence>
<dbReference type="InterPro" id="IPR049539">
    <property type="entry name" value="SPL"/>
</dbReference>
<keyword evidence="2" id="KW-1185">Reference proteome</keyword>
<dbReference type="Pfam" id="PF20903">
    <property type="entry name" value="SPL"/>
    <property type="match status" value="1"/>
</dbReference>
<dbReference type="InterPro" id="IPR023897">
    <property type="entry name" value="SPL_firmicutes"/>
</dbReference>
<accession>A0A4R1N641</accession>
<gene>
    <name evidence="1" type="ORF">EDC19_0911</name>
</gene>
<dbReference type="Proteomes" id="UP000294545">
    <property type="component" value="Unassembled WGS sequence"/>
</dbReference>
<reference evidence="1 2" key="1">
    <citation type="submission" date="2019-03" db="EMBL/GenBank/DDBJ databases">
        <title>Genomic Encyclopedia of Type Strains, Phase IV (KMG-IV): sequencing the most valuable type-strain genomes for metagenomic binning, comparative biology and taxonomic classification.</title>
        <authorList>
            <person name="Goeker M."/>
        </authorList>
    </citation>
    <scope>NUCLEOTIDE SEQUENCE [LARGE SCALE GENOMIC DNA]</scope>
    <source>
        <strain evidence="1 2">DSM 24176</strain>
    </source>
</reference>
<name>A0A4R1N641_9FIRM</name>
<dbReference type="SFLD" id="SFLDS00029">
    <property type="entry name" value="Radical_SAM"/>
    <property type="match status" value="1"/>
</dbReference>
<evidence type="ECO:0000313" key="1">
    <source>
        <dbReference type="EMBL" id="TCK98489.1"/>
    </source>
</evidence>
<dbReference type="PANTHER" id="PTHR37822:SF2">
    <property type="entry name" value="SPORE PHOTOPRODUCT LYASE"/>
    <property type="match status" value="1"/>
</dbReference>
<protein>
    <submittedName>
        <fullName evidence="1">Spore photoproduct lyase</fullName>
    </submittedName>
</protein>
<dbReference type="Gene3D" id="3.80.30.30">
    <property type="match status" value="1"/>
</dbReference>
<comment type="caution">
    <text evidence="1">The sequence shown here is derived from an EMBL/GenBank/DDBJ whole genome shotgun (WGS) entry which is preliminary data.</text>
</comment>
<dbReference type="InterPro" id="IPR034559">
    <property type="entry name" value="SPL_Clostridia"/>
</dbReference>
<organism evidence="1 2">
    <name type="scientific">Natranaerovirga hydrolytica</name>
    <dbReference type="NCBI Taxonomy" id="680378"/>
    <lineage>
        <taxon>Bacteria</taxon>
        <taxon>Bacillati</taxon>
        <taxon>Bacillota</taxon>
        <taxon>Clostridia</taxon>
        <taxon>Lachnospirales</taxon>
        <taxon>Natranaerovirgaceae</taxon>
        <taxon>Natranaerovirga</taxon>
    </lineage>
</organism>
<keyword evidence="1" id="KW-0456">Lyase</keyword>
<dbReference type="EMBL" id="SMGQ01000011">
    <property type="protein sequence ID" value="TCK98489.1"/>
    <property type="molecule type" value="Genomic_DNA"/>
</dbReference>
<proteinExistence type="predicted"/>
<dbReference type="PANTHER" id="PTHR37822">
    <property type="entry name" value="SPORE PHOTOPRODUCT LYASE-RELATED"/>
    <property type="match status" value="1"/>
</dbReference>
<dbReference type="GO" id="GO:0003913">
    <property type="term" value="F:DNA photolyase activity"/>
    <property type="evidence" value="ECO:0007669"/>
    <property type="project" value="InterPro"/>
</dbReference>
<dbReference type="GO" id="GO:0051539">
    <property type="term" value="F:4 iron, 4 sulfur cluster binding"/>
    <property type="evidence" value="ECO:0007669"/>
    <property type="project" value="TreeGrafter"/>
</dbReference>
<dbReference type="OrthoDB" id="9787095at2"/>
<dbReference type="GO" id="GO:0042601">
    <property type="term" value="C:endospore-forming forespore"/>
    <property type="evidence" value="ECO:0007669"/>
    <property type="project" value="TreeGrafter"/>
</dbReference>
<dbReference type="SFLD" id="SFLDF00412">
    <property type="entry name" value="spore_photoproduct_lyase_2"/>
    <property type="match status" value="1"/>
</dbReference>
<dbReference type="InterPro" id="IPR007197">
    <property type="entry name" value="rSAM"/>
</dbReference>
<dbReference type="Gene3D" id="3.40.50.12110">
    <property type="match status" value="1"/>
</dbReference>
<sequence>MNRFIPDKAYINPKALDYDKGIAIKNTLESLGVPIILSRSVKIDEETVQKKYIQSKKTIYVTLNNQKKLQPCRPSADYMFHLSSSCPAHCEYCYLQTTQGEKPFLKLFVNLEDIFNVIDNYIQLKPSDYTYFEAGSLTDPIALEHLSDNLKDGIEYFGKSNQGRLRVVSKYDYVDGFLDIQHHNHTKFRFSMNAQYVIDTFEHHTSNFEERILAASKIADAGYPIGFIIAPIMVFDGWKEGYDHLFKELSLKLKDYKKEITFELIQHRYTQTAKELILERFPKTSLDMDEATRQLKWGPYGKFKYVYLKEVSSDMKAFMIDSINKYFNNAVIEYFT</sequence>